<keyword evidence="2" id="KW-1185">Reference proteome</keyword>
<comment type="caution">
    <text evidence="1">The sequence shown here is derived from an EMBL/GenBank/DDBJ whole genome shotgun (WGS) entry which is preliminary data.</text>
</comment>
<dbReference type="AlphaFoldDB" id="A0A232ELT8"/>
<protein>
    <submittedName>
        <fullName evidence="1">Uncharacterized protein</fullName>
    </submittedName>
</protein>
<evidence type="ECO:0000313" key="1">
    <source>
        <dbReference type="EMBL" id="OXU19324.1"/>
    </source>
</evidence>
<dbReference type="Proteomes" id="UP000215335">
    <property type="component" value="Unassembled WGS sequence"/>
</dbReference>
<gene>
    <name evidence="1" type="ORF">TSAR_003762</name>
</gene>
<proteinExistence type="predicted"/>
<reference evidence="1 2" key="1">
    <citation type="journal article" date="2017" name="Curr. Biol.">
        <title>The Evolution of Venom by Co-option of Single-Copy Genes.</title>
        <authorList>
            <person name="Martinson E.O."/>
            <person name="Mrinalini"/>
            <person name="Kelkar Y.D."/>
            <person name="Chang C.H."/>
            <person name="Werren J.H."/>
        </authorList>
    </citation>
    <scope>NUCLEOTIDE SEQUENCE [LARGE SCALE GENOMIC DNA]</scope>
    <source>
        <strain evidence="1 2">Alberta</strain>
        <tissue evidence="1">Whole body</tissue>
    </source>
</reference>
<dbReference type="OrthoDB" id="1577640at2759"/>
<organism evidence="1 2">
    <name type="scientific">Trichomalopsis sarcophagae</name>
    <dbReference type="NCBI Taxonomy" id="543379"/>
    <lineage>
        <taxon>Eukaryota</taxon>
        <taxon>Metazoa</taxon>
        <taxon>Ecdysozoa</taxon>
        <taxon>Arthropoda</taxon>
        <taxon>Hexapoda</taxon>
        <taxon>Insecta</taxon>
        <taxon>Pterygota</taxon>
        <taxon>Neoptera</taxon>
        <taxon>Endopterygota</taxon>
        <taxon>Hymenoptera</taxon>
        <taxon>Apocrita</taxon>
        <taxon>Proctotrupomorpha</taxon>
        <taxon>Chalcidoidea</taxon>
        <taxon>Pteromalidae</taxon>
        <taxon>Pteromalinae</taxon>
        <taxon>Trichomalopsis</taxon>
    </lineage>
</organism>
<sequence>MSINRHYFNSCRADEGRRIRNLARSRFSEEEGDESIVRKLLKEGGFETEDTSGTSKMPSWLALAFKKGSRRCAIIRNFLMFESDPNDKVAPSETIFYALLQGEDATCRMVIEYVARIQAKTNKHTFNNERSRTVIDKDSKMRKYYEQCQAELKAMKSRRIGDTIITFLGLLTKPVEVLTRHLRNEDFLKHFNADGDYETSFPIYAALLRRKVKAATARQKIIEQFCIVLSTMLPFPDPSHKAYETIAQYMSDADMKFLIGTKRA</sequence>
<name>A0A232ELT8_9HYME</name>
<evidence type="ECO:0000313" key="2">
    <source>
        <dbReference type="Proteomes" id="UP000215335"/>
    </source>
</evidence>
<dbReference type="EMBL" id="NNAY01003496">
    <property type="protein sequence ID" value="OXU19324.1"/>
    <property type="molecule type" value="Genomic_DNA"/>
</dbReference>
<accession>A0A232ELT8</accession>